<dbReference type="KEGG" id="vg:80519395"/>
<dbReference type="PRINTS" id="PR01043">
    <property type="entry name" value="TRNASYNTHGLY"/>
</dbReference>
<evidence type="ECO:0000256" key="1">
    <source>
        <dbReference type="ARBA" id="ARBA00012829"/>
    </source>
</evidence>
<keyword evidence="4" id="KW-0436">Ligase</keyword>
<dbReference type="EC" id="6.1.1.14" evidence="1"/>
<feature type="domain" description="Aminoacyl-transfer RNA synthetases class-II family profile" evidence="3">
    <location>
        <begin position="32"/>
        <end position="486"/>
    </location>
</feature>
<dbReference type="Gene3D" id="3.40.50.800">
    <property type="entry name" value="Anticodon-binding domain"/>
    <property type="match status" value="1"/>
</dbReference>
<dbReference type="Pfam" id="PF03129">
    <property type="entry name" value="HGTP_anticodon"/>
    <property type="match status" value="1"/>
</dbReference>
<dbReference type="SUPFAM" id="SSF52954">
    <property type="entry name" value="Class II aaRS ABD-related"/>
    <property type="match status" value="1"/>
</dbReference>
<dbReference type="InterPro" id="IPR006195">
    <property type="entry name" value="aa-tRNA-synth_II"/>
</dbReference>
<name>A0A6N1NUG8_9VIRU</name>
<dbReference type="SUPFAM" id="SSF55681">
    <property type="entry name" value="Class II aaRS and biotin synthetases"/>
    <property type="match status" value="1"/>
</dbReference>
<dbReference type="PROSITE" id="PS50862">
    <property type="entry name" value="AA_TRNA_LIGASE_II"/>
    <property type="match status" value="1"/>
</dbReference>
<protein>
    <recommendedName>
        <fullName evidence="1">glycine--tRNA ligase</fullName>
        <ecNumber evidence="1">6.1.1.14</ecNumber>
    </recommendedName>
    <alternativeName>
        <fullName evidence="2">Diadenosine tetraphosphate synthetase</fullName>
    </alternativeName>
</protein>
<dbReference type="InterPro" id="IPR002315">
    <property type="entry name" value="tRNA-synt_gly"/>
</dbReference>
<dbReference type="Gene3D" id="3.30.930.10">
    <property type="entry name" value="Bira Bifunctional Protein, Domain 2"/>
    <property type="match status" value="2"/>
</dbReference>
<dbReference type="GO" id="GO:0004820">
    <property type="term" value="F:glycine-tRNA ligase activity"/>
    <property type="evidence" value="ECO:0007669"/>
    <property type="project" value="UniProtKB-EC"/>
</dbReference>
<dbReference type="InterPro" id="IPR027031">
    <property type="entry name" value="Gly-tRNA_synthase/POLG2"/>
</dbReference>
<dbReference type="NCBIfam" id="TIGR00389">
    <property type="entry name" value="glyS_dimeric"/>
    <property type="match status" value="1"/>
</dbReference>
<reference evidence="4" key="2">
    <citation type="journal article" date="2018" name="Nat. Commun.">
        <title>Tailed giant Tupanvirus possesses the most complete translational apparatus of the known virosphere.</title>
        <authorList>
            <person name="Abrahao J."/>
            <person name="Silva L."/>
            <person name="Silva L.S."/>
            <person name="Khalil J.Y.B."/>
            <person name="Rodrigues R."/>
            <person name="Arantes T."/>
            <person name="Assis F."/>
            <person name="Boratto P."/>
            <person name="Andrade M."/>
            <person name="Kroon E.G."/>
            <person name="Ribeiro B."/>
            <person name="Bergier I."/>
            <person name="Seligmann H."/>
            <person name="Ghigo E."/>
            <person name="Colson P."/>
            <person name="Levasseur A."/>
            <person name="Kroemer G."/>
            <person name="Raoult D."/>
            <person name="La Scola B."/>
        </authorList>
    </citation>
    <scope>NUCLEOTIDE SEQUENCE [LARGE SCALE GENOMIC DNA]</scope>
    <source>
        <strain evidence="4">Soda lake</strain>
    </source>
</reference>
<organism evidence="4">
    <name type="scientific">Tupanvirus soda lake</name>
    <dbReference type="NCBI Taxonomy" id="2126985"/>
    <lineage>
        <taxon>Viruses</taxon>
        <taxon>Varidnaviria</taxon>
        <taxon>Bamfordvirae</taxon>
        <taxon>Nucleocytoviricota</taxon>
        <taxon>Megaviricetes</taxon>
        <taxon>Imitervirales</taxon>
        <taxon>Mimiviridae</taxon>
        <taxon>Megamimivirinae</taxon>
        <taxon>Tupanvirus</taxon>
        <taxon>Tupanvirus salinum</taxon>
    </lineage>
</organism>
<dbReference type="InterPro" id="IPR036621">
    <property type="entry name" value="Anticodon-bd_dom_sf"/>
</dbReference>
<dbReference type="InterPro" id="IPR045864">
    <property type="entry name" value="aa-tRNA-synth_II/BPL/LPL"/>
</dbReference>
<evidence type="ECO:0000259" key="3">
    <source>
        <dbReference type="PROSITE" id="PS50862"/>
    </source>
</evidence>
<dbReference type="Gene3D" id="3.30.40.230">
    <property type="match status" value="1"/>
</dbReference>
<evidence type="ECO:0000313" key="4">
    <source>
        <dbReference type="EMBL" id="QKU35947.1"/>
    </source>
</evidence>
<proteinExistence type="predicted"/>
<reference evidence="4" key="1">
    <citation type="submission" date="2017-01" db="EMBL/GenBank/DDBJ databases">
        <authorList>
            <person name="Assis F.L."/>
            <person name="Abrahao J.S."/>
            <person name="Silva L."/>
            <person name="Khalil J.B."/>
            <person name="Rodrigues R."/>
            <person name="Silva L.S."/>
            <person name="Arantes T."/>
            <person name="Boratto P."/>
            <person name="Andrade M."/>
            <person name="Kroon E.G."/>
            <person name="Ribeiro B."/>
            <person name="Bergier I."/>
            <person name="Seligmann H."/>
            <person name="Ghigo E."/>
            <person name="Colson P."/>
            <person name="Levasseur A."/>
            <person name="Raoult D."/>
            <person name="Scola B.L."/>
        </authorList>
    </citation>
    <scope>NUCLEOTIDE SEQUENCE</scope>
    <source>
        <strain evidence="4">Soda lake</strain>
    </source>
</reference>
<dbReference type="GO" id="GO:0005524">
    <property type="term" value="F:ATP binding"/>
    <property type="evidence" value="ECO:0007669"/>
    <property type="project" value="InterPro"/>
</dbReference>
<dbReference type="PANTHER" id="PTHR10745">
    <property type="entry name" value="GLYCYL-TRNA SYNTHETASE/DNA POLYMERASE SUBUNIT GAMMA-2"/>
    <property type="match status" value="1"/>
</dbReference>
<dbReference type="EMBL" id="KY523104">
    <property type="protein sequence ID" value="QKU35947.1"/>
    <property type="molecule type" value="Genomic_DNA"/>
</dbReference>
<keyword evidence="4" id="KW-0030">Aminoacyl-tRNA synthetase</keyword>
<dbReference type="NCBIfam" id="NF003211">
    <property type="entry name" value="PRK04173.1"/>
    <property type="match status" value="1"/>
</dbReference>
<dbReference type="RefSeq" id="YP_010782631.1">
    <property type="nucleotide sequence ID" value="NC_075039.1"/>
</dbReference>
<dbReference type="InterPro" id="IPR004154">
    <property type="entry name" value="Anticodon-bd"/>
</dbReference>
<evidence type="ECO:0000256" key="2">
    <source>
        <dbReference type="ARBA" id="ARBA00030057"/>
    </source>
</evidence>
<dbReference type="PANTHER" id="PTHR10745:SF0">
    <property type="entry name" value="GLYCINE--TRNA LIGASE"/>
    <property type="match status" value="1"/>
</dbReference>
<accession>A0A6N1NUG8</accession>
<dbReference type="GeneID" id="80519395"/>
<sequence length="574" mass="66227">MLKTFLQENQFIIPSYQYYGGFSGFQDYGVLGFQLKNKIINLWRKCILDTNIHEVEIPSIMPHAVLKASGHVDRFTDYVVYDSNGLCYRADHLAKKWFNEHNMVDLANLVDSWDQNTLEFNINKYQMLDCQVKVSKKNLMIEVPSNTLVLGAETDFLRPELAQGIFVNFKIYQSYFQHEDAGFKPFGIAQVGKSYRKEISPQPFTRMREFTQAEIEYFFDPENKSHHNFDKYEDVIIPLLTDSMQENGIDVAINTTIKNAVEQKFISHKLMAYFLGKIFIFAKKLGLKNDKIRFRQHQKNEMSHYANQCWDLECLVGGSWLECVGCADRGCYDLTAHSKNNSKQPLSAKRKLAEPIITTNITIKPNIPKMSASYGKFLNTIKTYFAQIDQDTAKKFAGYISKGGDFMVEIEGRDFLFHDSMFTISETKSNITHQNFVPHVLEPSFGIDRIFYAVLEQNIWQRDIDERRLVLSLSDDLVLYDVAVFPLHKKEDMCKLAEQIRNKLVETGYKCYTDDSGTAIGKKYVRSDEIGVKYAITVDPGSLKNGIVTIRNRDTMTQITVHYNDLISELKKLN</sequence>